<dbReference type="Proteomes" id="UP000789366">
    <property type="component" value="Unassembled WGS sequence"/>
</dbReference>
<name>A0ACA9QWH1_9GLOM</name>
<accession>A0ACA9QWH1</accession>
<gene>
    <name evidence="1" type="ORF">SPELUC_LOCUS15553</name>
</gene>
<comment type="caution">
    <text evidence="1">The sequence shown here is derived from an EMBL/GenBank/DDBJ whole genome shotgun (WGS) entry which is preliminary data.</text>
</comment>
<keyword evidence="2" id="KW-1185">Reference proteome</keyword>
<reference evidence="1" key="1">
    <citation type="submission" date="2021-06" db="EMBL/GenBank/DDBJ databases">
        <authorList>
            <person name="Kallberg Y."/>
            <person name="Tangrot J."/>
            <person name="Rosling A."/>
        </authorList>
    </citation>
    <scope>NUCLEOTIDE SEQUENCE</scope>
    <source>
        <strain evidence="1">28 12/20/2015</strain>
    </source>
</reference>
<protein>
    <submittedName>
        <fullName evidence="1">17304_t:CDS:1</fullName>
    </submittedName>
</protein>
<dbReference type="EMBL" id="CAJVPW010051924">
    <property type="protein sequence ID" value="CAG8767311.1"/>
    <property type="molecule type" value="Genomic_DNA"/>
</dbReference>
<evidence type="ECO:0000313" key="1">
    <source>
        <dbReference type="EMBL" id="CAG8767311.1"/>
    </source>
</evidence>
<organism evidence="1 2">
    <name type="scientific">Cetraspora pellucida</name>
    <dbReference type="NCBI Taxonomy" id="1433469"/>
    <lineage>
        <taxon>Eukaryota</taxon>
        <taxon>Fungi</taxon>
        <taxon>Fungi incertae sedis</taxon>
        <taxon>Mucoromycota</taxon>
        <taxon>Glomeromycotina</taxon>
        <taxon>Glomeromycetes</taxon>
        <taxon>Diversisporales</taxon>
        <taxon>Gigasporaceae</taxon>
        <taxon>Cetraspora</taxon>
    </lineage>
</organism>
<sequence length="107" mass="12762">WLLKNDFERRTVPPFLVIKNLNSNGVAEDVLSITIASIEVPEYNDVENPENDARSYVEENWPLFEQAIKRIRTERMANNWRHVCAMMEWSRLVNMEEEIQSVERKRL</sequence>
<evidence type="ECO:0000313" key="2">
    <source>
        <dbReference type="Proteomes" id="UP000789366"/>
    </source>
</evidence>
<proteinExistence type="predicted"/>
<feature type="non-terminal residue" evidence="1">
    <location>
        <position position="1"/>
    </location>
</feature>